<dbReference type="InterPro" id="IPR024156">
    <property type="entry name" value="Small_GTPase_ARF"/>
</dbReference>
<evidence type="ECO:0000256" key="1">
    <source>
        <dbReference type="ARBA" id="ARBA00022741"/>
    </source>
</evidence>
<accession>D7G936</accession>
<dbReference type="Gene3D" id="3.40.50.300">
    <property type="entry name" value="P-loop containing nucleotide triphosphate hydrolases"/>
    <property type="match status" value="1"/>
</dbReference>
<dbReference type="PROSITE" id="PS51417">
    <property type="entry name" value="ARF"/>
    <property type="match status" value="1"/>
</dbReference>
<dbReference type="GO" id="GO:0046872">
    <property type="term" value="F:metal ion binding"/>
    <property type="evidence" value="ECO:0007669"/>
    <property type="project" value="UniProtKB-KW"/>
</dbReference>
<keyword evidence="2 3" id="KW-0342">GTP-binding</keyword>
<protein>
    <submittedName>
        <fullName evidence="5">ARL6L, ARF-like Ras superfamily GTPase</fullName>
    </submittedName>
</protein>
<feature type="binding site" evidence="3">
    <location>
        <position position="74"/>
    </location>
    <ligand>
        <name>GTP</name>
        <dbReference type="ChEBI" id="CHEBI:37565"/>
    </ligand>
</feature>
<keyword evidence="6" id="KW-1185">Reference proteome</keyword>
<dbReference type="eggNOG" id="KOG0070">
    <property type="taxonomic scope" value="Eukaryota"/>
</dbReference>
<dbReference type="EMBL" id="FN649735">
    <property type="protein sequence ID" value="CBJ28197.1"/>
    <property type="molecule type" value="Genomic_DNA"/>
</dbReference>
<gene>
    <name evidence="5" type="primary">ARL6L</name>
    <name evidence="5" type="ORF">Esi_0094_0089</name>
</gene>
<dbReference type="SMART" id="SM00175">
    <property type="entry name" value="RAB"/>
    <property type="match status" value="1"/>
</dbReference>
<dbReference type="STRING" id="2880.D7G936"/>
<keyword evidence="4" id="KW-0479">Metal-binding</keyword>
<organism evidence="5 6">
    <name type="scientific">Ectocarpus siliculosus</name>
    <name type="common">Brown alga</name>
    <name type="synonym">Conferva siliculosa</name>
    <dbReference type="NCBI Taxonomy" id="2880"/>
    <lineage>
        <taxon>Eukaryota</taxon>
        <taxon>Sar</taxon>
        <taxon>Stramenopiles</taxon>
        <taxon>Ochrophyta</taxon>
        <taxon>PX clade</taxon>
        <taxon>Phaeophyceae</taxon>
        <taxon>Ectocarpales</taxon>
        <taxon>Ectocarpaceae</taxon>
        <taxon>Ectocarpus</taxon>
    </lineage>
</organism>
<dbReference type="InterPro" id="IPR027417">
    <property type="entry name" value="P-loop_NTPase"/>
</dbReference>
<dbReference type="AlphaFoldDB" id="D7G936"/>
<dbReference type="OrthoDB" id="442317at2759"/>
<name>D7G936_ECTSI</name>
<evidence type="ECO:0000313" key="5">
    <source>
        <dbReference type="EMBL" id="CBJ28197.1"/>
    </source>
</evidence>
<dbReference type="PRINTS" id="PR00449">
    <property type="entry name" value="RASTRNSFRMNG"/>
</dbReference>
<dbReference type="SMART" id="SM00178">
    <property type="entry name" value="SAR"/>
    <property type="match status" value="1"/>
</dbReference>
<sequence>MGIVCTTFVKEVMYRLLVIGLDNAGKTSVLCHLANVAATNRSIVKSVGTAPTVGTQMVEFHRRNVGWVAWDMSGQGRYRDLWVSHASHVHGVIFVVDVTDRARIAVAREELHGILTSRAFRQGNTPVAILANKYDVITGAPAGGVNNSGRDGCLSLENVCIALAVDTLQVHRPTRAFATSALTGEGIEEAMDWLTVHATNR</sequence>
<reference evidence="5 6" key="1">
    <citation type="journal article" date="2010" name="Nature">
        <title>The Ectocarpus genome and the independent evolution of multicellularity in brown algae.</title>
        <authorList>
            <person name="Cock J.M."/>
            <person name="Sterck L."/>
            <person name="Rouze P."/>
            <person name="Scornet D."/>
            <person name="Allen A.E."/>
            <person name="Amoutzias G."/>
            <person name="Anthouard V."/>
            <person name="Artiguenave F."/>
            <person name="Aury J.M."/>
            <person name="Badger J.H."/>
            <person name="Beszteri B."/>
            <person name="Billiau K."/>
            <person name="Bonnet E."/>
            <person name="Bothwell J.H."/>
            <person name="Bowler C."/>
            <person name="Boyen C."/>
            <person name="Brownlee C."/>
            <person name="Carrano C.J."/>
            <person name="Charrier B."/>
            <person name="Cho G.Y."/>
            <person name="Coelho S.M."/>
            <person name="Collen J."/>
            <person name="Corre E."/>
            <person name="Da Silva C."/>
            <person name="Delage L."/>
            <person name="Delaroque N."/>
            <person name="Dittami S.M."/>
            <person name="Doulbeau S."/>
            <person name="Elias M."/>
            <person name="Farnham G."/>
            <person name="Gachon C.M."/>
            <person name="Gschloessl B."/>
            <person name="Heesch S."/>
            <person name="Jabbari K."/>
            <person name="Jubin C."/>
            <person name="Kawai H."/>
            <person name="Kimura K."/>
            <person name="Kloareg B."/>
            <person name="Kupper F.C."/>
            <person name="Lang D."/>
            <person name="Le Bail A."/>
            <person name="Leblanc C."/>
            <person name="Lerouge P."/>
            <person name="Lohr M."/>
            <person name="Lopez P.J."/>
            <person name="Martens C."/>
            <person name="Maumus F."/>
            <person name="Michel G."/>
            <person name="Miranda-Saavedra D."/>
            <person name="Morales J."/>
            <person name="Moreau H."/>
            <person name="Motomura T."/>
            <person name="Nagasato C."/>
            <person name="Napoli C.A."/>
            <person name="Nelson D.R."/>
            <person name="Nyvall-Collen P."/>
            <person name="Peters A.F."/>
            <person name="Pommier C."/>
            <person name="Potin P."/>
            <person name="Poulain J."/>
            <person name="Quesneville H."/>
            <person name="Read B."/>
            <person name="Rensing S.A."/>
            <person name="Ritter A."/>
            <person name="Rousvoal S."/>
            <person name="Samanta M."/>
            <person name="Samson G."/>
            <person name="Schroeder D.C."/>
            <person name="Segurens B."/>
            <person name="Strittmatter M."/>
            <person name="Tonon T."/>
            <person name="Tregear J.W."/>
            <person name="Valentin K."/>
            <person name="von Dassow P."/>
            <person name="Yamagishi T."/>
            <person name="Van de Peer Y."/>
            <person name="Wincker P."/>
        </authorList>
    </citation>
    <scope>NUCLEOTIDE SEQUENCE [LARGE SCALE GENOMIC DNA]</scope>
    <source>
        <strain evidence="6">Ec32 / CCAP1310/4</strain>
    </source>
</reference>
<dbReference type="InParanoid" id="D7G936"/>
<dbReference type="OMA" id="WLEPTSS"/>
<dbReference type="PANTHER" id="PTHR11711">
    <property type="entry name" value="ADP RIBOSYLATION FACTOR-RELATED"/>
    <property type="match status" value="1"/>
</dbReference>
<dbReference type="InterPro" id="IPR006689">
    <property type="entry name" value="Small_GTPase_ARF/SAR"/>
</dbReference>
<feature type="binding site" evidence="3">
    <location>
        <begin position="132"/>
        <end position="135"/>
    </location>
    <ligand>
        <name>GTP</name>
        <dbReference type="ChEBI" id="CHEBI:37565"/>
    </ligand>
</feature>
<dbReference type="GO" id="GO:0005525">
    <property type="term" value="F:GTP binding"/>
    <property type="evidence" value="ECO:0007669"/>
    <property type="project" value="UniProtKB-KW"/>
</dbReference>
<dbReference type="SMART" id="SM00177">
    <property type="entry name" value="ARF"/>
    <property type="match status" value="1"/>
</dbReference>
<feature type="binding site" evidence="4">
    <location>
        <position position="52"/>
    </location>
    <ligand>
        <name>Mg(2+)</name>
        <dbReference type="ChEBI" id="CHEBI:18420"/>
    </ligand>
</feature>
<keyword evidence="4" id="KW-0460">Magnesium</keyword>
<dbReference type="Proteomes" id="UP000002630">
    <property type="component" value="Linkage Group LG10"/>
</dbReference>
<evidence type="ECO:0000313" key="6">
    <source>
        <dbReference type="Proteomes" id="UP000002630"/>
    </source>
</evidence>
<dbReference type="PROSITE" id="PS51419">
    <property type="entry name" value="RAB"/>
    <property type="match status" value="1"/>
</dbReference>
<evidence type="ECO:0000256" key="3">
    <source>
        <dbReference type="PIRSR" id="PIRSR606689-1"/>
    </source>
</evidence>
<dbReference type="SUPFAM" id="SSF52540">
    <property type="entry name" value="P-loop containing nucleoside triphosphate hydrolases"/>
    <property type="match status" value="1"/>
</dbReference>
<keyword evidence="1 3" id="KW-0547">Nucleotide-binding</keyword>
<dbReference type="GO" id="GO:0003924">
    <property type="term" value="F:GTPase activity"/>
    <property type="evidence" value="ECO:0007669"/>
    <property type="project" value="InterPro"/>
</dbReference>
<evidence type="ECO:0000256" key="2">
    <source>
        <dbReference type="ARBA" id="ARBA00023134"/>
    </source>
</evidence>
<proteinExistence type="predicted"/>
<evidence type="ECO:0000256" key="4">
    <source>
        <dbReference type="PIRSR" id="PIRSR606689-2"/>
    </source>
</evidence>
<dbReference type="Pfam" id="PF00025">
    <property type="entry name" value="Arf"/>
    <property type="match status" value="1"/>
</dbReference>
<feature type="binding site" evidence="3">
    <location>
        <begin position="20"/>
        <end position="27"/>
    </location>
    <ligand>
        <name>GTP</name>
        <dbReference type="ChEBI" id="CHEBI:37565"/>
    </ligand>
</feature>
<feature type="binding site" evidence="4">
    <location>
        <position position="27"/>
    </location>
    <ligand>
        <name>Mg(2+)</name>
        <dbReference type="ChEBI" id="CHEBI:18420"/>
    </ligand>
</feature>
<dbReference type="EMBL" id="FN649181">
    <property type="protein sequence ID" value="CBJ28197.1"/>
    <property type="molecule type" value="Genomic_DNA"/>
</dbReference>